<keyword evidence="1" id="KW-0472">Membrane</keyword>
<gene>
    <name evidence="2" type="ordered locus">Atu1026</name>
</gene>
<dbReference type="HOGENOM" id="CLU_2930829_0_0_5"/>
<dbReference type="BioCyc" id="AGRO:ATU1026-MONOMER"/>
<evidence type="ECO:0000256" key="1">
    <source>
        <dbReference type="SAM" id="Phobius"/>
    </source>
</evidence>
<dbReference type="EnsemblBacteria" id="AAL42039">
    <property type="protein sequence ID" value="AAL42039"/>
    <property type="gene ID" value="Atu1026"/>
</dbReference>
<feature type="transmembrane region" description="Helical" evidence="1">
    <location>
        <begin position="21"/>
        <end position="41"/>
    </location>
</feature>
<dbReference type="PIR" id="AI2702">
    <property type="entry name" value="AI2702"/>
</dbReference>
<dbReference type="OrthoDB" id="8305463at2"/>
<evidence type="ECO:0000313" key="3">
    <source>
        <dbReference type="Proteomes" id="UP000000813"/>
    </source>
</evidence>
<dbReference type="KEGG" id="atu:Atu1026"/>
<sequence length="60" mass="7087">MNWTSKNAAFFDLDCQRATHAYVILGLVPRICNALILLTWLDPRDKPEDDVEWIRRRSKN</sequence>
<evidence type="ECO:0000313" key="2">
    <source>
        <dbReference type="EMBL" id="AAL42039.1"/>
    </source>
</evidence>
<protein>
    <submittedName>
        <fullName evidence="2">Uncharacterized protein</fullName>
    </submittedName>
</protein>
<name>Q8UGL1_AGRFC</name>
<keyword evidence="3" id="KW-1185">Reference proteome</keyword>
<dbReference type="EMBL" id="AE007869">
    <property type="protein sequence ID" value="AAL42039.1"/>
    <property type="molecule type" value="Genomic_DNA"/>
</dbReference>
<reference evidence="2 3" key="2">
    <citation type="journal article" date="2001" name="Science">
        <title>Genome sequence of the plant pathogen and biotechnology agent Agrobacterium tumefaciens C58.</title>
        <authorList>
            <person name="Goodner B."/>
            <person name="Hinkle G."/>
            <person name="Gattung S."/>
            <person name="Miller N."/>
            <person name="Blanchard M."/>
            <person name="Qurollo B."/>
            <person name="Goldman B.S."/>
            <person name="Cao Y."/>
            <person name="Askenazi M."/>
            <person name="Halling C."/>
            <person name="Mullin L."/>
            <person name="Houmiel K."/>
            <person name="Gordon J."/>
            <person name="Vaudin M."/>
            <person name="Iartchouk O."/>
            <person name="Epp A."/>
            <person name="Liu F."/>
            <person name="Wollam C."/>
            <person name="Allinger M."/>
            <person name="Doughty D."/>
            <person name="Scott C."/>
            <person name="Lappas C."/>
            <person name="Markelz B."/>
            <person name="Flanagan C."/>
            <person name="Crowell C."/>
            <person name="Gurson J."/>
            <person name="Lomo C."/>
            <person name="Sear C."/>
            <person name="Strub G."/>
            <person name="Cielo C."/>
            <person name="Slater S."/>
        </authorList>
    </citation>
    <scope>NUCLEOTIDE SEQUENCE [LARGE SCALE GENOMIC DNA]</scope>
    <source>
        <strain evidence="3">C58 / ATCC 33970</strain>
    </source>
</reference>
<keyword evidence="1" id="KW-0812">Transmembrane</keyword>
<proteinExistence type="predicted"/>
<keyword evidence="1" id="KW-1133">Transmembrane helix</keyword>
<organism evidence="2 3">
    <name type="scientific">Agrobacterium fabrum (strain C58 / ATCC 33970)</name>
    <name type="common">Agrobacterium tumefaciens (strain C58)</name>
    <dbReference type="NCBI Taxonomy" id="176299"/>
    <lineage>
        <taxon>Bacteria</taxon>
        <taxon>Pseudomonadati</taxon>
        <taxon>Pseudomonadota</taxon>
        <taxon>Alphaproteobacteria</taxon>
        <taxon>Hyphomicrobiales</taxon>
        <taxon>Rhizobiaceae</taxon>
        <taxon>Rhizobium/Agrobacterium group</taxon>
        <taxon>Agrobacterium</taxon>
        <taxon>Agrobacterium tumefaciens complex</taxon>
    </lineage>
</organism>
<accession>Q8UGL1</accession>
<dbReference type="AlphaFoldDB" id="Q8UGL1"/>
<reference evidence="2 3" key="1">
    <citation type="journal article" date="2001" name="Science">
        <title>The genome of the natural genetic engineer Agrobacterium tumefaciens C58.</title>
        <authorList>
            <person name="Wood D.W."/>
            <person name="Setubal J.C."/>
            <person name="Kaul R."/>
            <person name="Monks D.E."/>
            <person name="Kitajima J.P."/>
            <person name="Okura V.K."/>
            <person name="Zhou Y."/>
            <person name="Chen L."/>
            <person name="Wood G.E."/>
            <person name="Almeida N.F.Jr."/>
            <person name="Woo L."/>
            <person name="Chen Y."/>
            <person name="Paulsen I.T."/>
            <person name="Eisen J.A."/>
            <person name="Karp P.D."/>
            <person name="Bovee D.Sr."/>
            <person name="Chapman P."/>
            <person name="Clendenning J."/>
            <person name="Deatherage G."/>
            <person name="Gillet W."/>
            <person name="Grant C."/>
            <person name="Kutyavin T."/>
            <person name="Levy R."/>
            <person name="Li M.J."/>
            <person name="McClelland E."/>
            <person name="Palmieri A."/>
            <person name="Raymond C."/>
            <person name="Rouse G."/>
            <person name="Saenphimmachak C."/>
            <person name="Wu Z."/>
            <person name="Romero P."/>
            <person name="Gordon D."/>
            <person name="Zhang S."/>
            <person name="Yoo H."/>
            <person name="Tao Y."/>
            <person name="Biddle P."/>
            <person name="Jung M."/>
            <person name="Krespan W."/>
            <person name="Perry M."/>
            <person name="Gordon-Kamm B."/>
            <person name="Liao L."/>
            <person name="Kim S."/>
            <person name="Hendrick C."/>
            <person name="Zhao Z.Y."/>
            <person name="Dolan M."/>
            <person name="Chumley F."/>
            <person name="Tingey S.V."/>
            <person name="Tomb J.F."/>
            <person name="Gordon M.P."/>
            <person name="Olson M.V."/>
            <person name="Nester E.W."/>
        </authorList>
    </citation>
    <scope>NUCLEOTIDE SEQUENCE [LARGE SCALE GENOMIC DNA]</scope>
    <source>
        <strain evidence="3">C58 / ATCC 33970</strain>
    </source>
</reference>
<dbReference type="Proteomes" id="UP000000813">
    <property type="component" value="Chromosome circular"/>
</dbReference>